<gene>
    <name evidence="2" type="ORF">J4573_23610</name>
</gene>
<dbReference type="EMBL" id="JAGEOJ010000009">
    <property type="protein sequence ID" value="MBO2450110.1"/>
    <property type="molecule type" value="Genomic_DNA"/>
</dbReference>
<proteinExistence type="predicted"/>
<evidence type="ECO:0000256" key="1">
    <source>
        <dbReference type="SAM" id="MobiDB-lite"/>
    </source>
</evidence>
<dbReference type="Proteomes" id="UP000669179">
    <property type="component" value="Unassembled WGS sequence"/>
</dbReference>
<evidence type="ECO:0000313" key="3">
    <source>
        <dbReference type="Proteomes" id="UP000669179"/>
    </source>
</evidence>
<dbReference type="RefSeq" id="WP_208257975.1">
    <property type="nucleotide sequence ID" value="NZ_JAGEOJ010000009.1"/>
</dbReference>
<organism evidence="2 3">
    <name type="scientific">Actinomadura barringtoniae</name>
    <dbReference type="NCBI Taxonomy" id="1427535"/>
    <lineage>
        <taxon>Bacteria</taxon>
        <taxon>Bacillati</taxon>
        <taxon>Actinomycetota</taxon>
        <taxon>Actinomycetes</taxon>
        <taxon>Streptosporangiales</taxon>
        <taxon>Thermomonosporaceae</taxon>
        <taxon>Actinomadura</taxon>
    </lineage>
</organism>
<reference evidence="2" key="1">
    <citation type="submission" date="2021-03" db="EMBL/GenBank/DDBJ databases">
        <authorList>
            <person name="Kanchanasin P."/>
            <person name="Saeng-In P."/>
            <person name="Phongsopitanun W."/>
            <person name="Yuki M."/>
            <person name="Kudo T."/>
            <person name="Ohkuma M."/>
            <person name="Tanasupawat S."/>
        </authorList>
    </citation>
    <scope>NUCLEOTIDE SEQUENCE</scope>
    <source>
        <strain evidence="2">GKU 128</strain>
    </source>
</reference>
<evidence type="ECO:0000313" key="2">
    <source>
        <dbReference type="EMBL" id="MBO2450110.1"/>
    </source>
</evidence>
<sequence>MQGLVVQGLVVRVVGRTVVFDVPPMAQHRVVMGDLVDDAQMRMRVVPPVVVMPDVVSVTCVVMASVVVAAVPVCGGSASRLGVAADLAAAHRDGWANRQTGGRAAGIGVCDACGEDHPSARRQGRADGPTRPASLKESGRD</sequence>
<protein>
    <submittedName>
        <fullName evidence="2">Uncharacterized protein</fullName>
    </submittedName>
</protein>
<feature type="region of interest" description="Disordered" evidence="1">
    <location>
        <begin position="116"/>
        <end position="141"/>
    </location>
</feature>
<comment type="caution">
    <text evidence="2">The sequence shown here is derived from an EMBL/GenBank/DDBJ whole genome shotgun (WGS) entry which is preliminary data.</text>
</comment>
<dbReference type="AlphaFoldDB" id="A0A939PCK0"/>
<keyword evidence="3" id="KW-1185">Reference proteome</keyword>
<accession>A0A939PCK0</accession>
<name>A0A939PCK0_9ACTN</name>